<dbReference type="AlphaFoldDB" id="A0A392TCR1"/>
<organism evidence="1 2">
    <name type="scientific">Trifolium medium</name>
    <dbReference type="NCBI Taxonomy" id="97028"/>
    <lineage>
        <taxon>Eukaryota</taxon>
        <taxon>Viridiplantae</taxon>
        <taxon>Streptophyta</taxon>
        <taxon>Embryophyta</taxon>
        <taxon>Tracheophyta</taxon>
        <taxon>Spermatophyta</taxon>
        <taxon>Magnoliopsida</taxon>
        <taxon>eudicotyledons</taxon>
        <taxon>Gunneridae</taxon>
        <taxon>Pentapetalae</taxon>
        <taxon>rosids</taxon>
        <taxon>fabids</taxon>
        <taxon>Fabales</taxon>
        <taxon>Fabaceae</taxon>
        <taxon>Papilionoideae</taxon>
        <taxon>50 kb inversion clade</taxon>
        <taxon>NPAAA clade</taxon>
        <taxon>Hologalegina</taxon>
        <taxon>IRL clade</taxon>
        <taxon>Trifolieae</taxon>
        <taxon>Trifolium</taxon>
    </lineage>
</organism>
<protein>
    <submittedName>
        <fullName evidence="1">Uncharacterized protein</fullName>
    </submittedName>
</protein>
<dbReference type="Proteomes" id="UP000265520">
    <property type="component" value="Unassembled WGS sequence"/>
</dbReference>
<accession>A0A392TCR1</accession>
<feature type="non-terminal residue" evidence="1">
    <location>
        <position position="1"/>
    </location>
</feature>
<sequence>IGFVVLVVVQKMVYSHERKCVQLLGLDLDVVLGK</sequence>
<comment type="caution">
    <text evidence="1">The sequence shown here is derived from an EMBL/GenBank/DDBJ whole genome shotgun (WGS) entry which is preliminary data.</text>
</comment>
<dbReference type="EMBL" id="LXQA010534056">
    <property type="protein sequence ID" value="MCI57735.1"/>
    <property type="molecule type" value="Genomic_DNA"/>
</dbReference>
<evidence type="ECO:0000313" key="1">
    <source>
        <dbReference type="EMBL" id="MCI57735.1"/>
    </source>
</evidence>
<keyword evidence="2" id="KW-1185">Reference proteome</keyword>
<proteinExistence type="predicted"/>
<evidence type="ECO:0000313" key="2">
    <source>
        <dbReference type="Proteomes" id="UP000265520"/>
    </source>
</evidence>
<reference evidence="1 2" key="1">
    <citation type="journal article" date="2018" name="Front. Plant Sci.">
        <title>Red Clover (Trifolium pratense) and Zigzag Clover (T. medium) - A Picture of Genomic Similarities and Differences.</title>
        <authorList>
            <person name="Dluhosova J."/>
            <person name="Istvanek J."/>
            <person name="Nedelnik J."/>
            <person name="Repkova J."/>
        </authorList>
    </citation>
    <scope>NUCLEOTIDE SEQUENCE [LARGE SCALE GENOMIC DNA]</scope>
    <source>
        <strain evidence="2">cv. 10/8</strain>
        <tissue evidence="1">Leaf</tissue>
    </source>
</reference>
<name>A0A392TCR1_9FABA</name>